<evidence type="ECO:0000256" key="4">
    <source>
        <dbReference type="ARBA" id="ARBA00023136"/>
    </source>
</evidence>
<gene>
    <name evidence="8" type="primary">LOC106470956</name>
</gene>
<dbReference type="PANTHER" id="PTHR11662:SF399">
    <property type="entry name" value="FI19708P1-RELATED"/>
    <property type="match status" value="1"/>
</dbReference>
<dbReference type="RefSeq" id="XP_022255304.1">
    <property type="nucleotide sequence ID" value="XM_022399596.1"/>
</dbReference>
<keyword evidence="2 5" id="KW-0812">Transmembrane</keyword>
<keyword evidence="4 5" id="KW-0472">Membrane</keyword>
<feature type="transmembrane region" description="Helical" evidence="5">
    <location>
        <begin position="38"/>
        <end position="57"/>
    </location>
</feature>
<accession>A0ABM1THE8</accession>
<feature type="transmembrane region" description="Helical" evidence="5">
    <location>
        <begin position="236"/>
        <end position="256"/>
    </location>
</feature>
<dbReference type="Proteomes" id="UP000694941">
    <property type="component" value="Unplaced"/>
</dbReference>
<reference evidence="8" key="1">
    <citation type="submission" date="2025-08" db="UniProtKB">
        <authorList>
            <consortium name="RefSeq"/>
        </authorList>
    </citation>
    <scope>IDENTIFICATION</scope>
    <source>
        <tissue evidence="8">Muscle</tissue>
    </source>
</reference>
<dbReference type="InterPro" id="IPR020846">
    <property type="entry name" value="MFS_dom"/>
</dbReference>
<feature type="transmembrane region" description="Helical" evidence="5">
    <location>
        <begin position="367"/>
        <end position="388"/>
    </location>
</feature>
<dbReference type="PROSITE" id="PS50850">
    <property type="entry name" value="MFS"/>
    <property type="match status" value="1"/>
</dbReference>
<name>A0ABM1THE8_LIMPO</name>
<feature type="domain" description="Major facilitator superfamily (MFS) profile" evidence="6">
    <location>
        <begin position="1"/>
        <end position="390"/>
    </location>
</feature>
<evidence type="ECO:0000313" key="8">
    <source>
        <dbReference type="RefSeq" id="XP_022255304.1"/>
    </source>
</evidence>
<sequence>MEDGSFLWDEKEQGIVLGAEYYGFVTTQLLGGRLAEIIGAKWVIGMGVFGASLLTLLEPSAAQLGIGPLVAARVIEGMGKGVLVPAKFALLASWVPVHERSVLVAITGQGAMFGLLIAAPLTGAICKNLSWEYAFYIYGSLGCLWFVFWMWYVHNSPEEHPYMSEEERSYILKYRQSGKRSSQKRPVPWKKVITSRAVWILTFTKFFAAFGFYTVLTEIPSYFKTVLHFDIQNSRLWTATLYVAQSITMAISAILADYMRSRKCMNITDIRKLLQSIAILGSTLCFVAIAHVGCNYYTAIFVLILETSFYGFTSGGDGPMAADIAPDFAGTVVGVMHTIIETAGVLAPLAVGLLTQHNASMQQWRKVFYLVGGINVAGTLLFVLFSTAEPEPWAVEYKEYQELKIVLSKEDGSSEED</sequence>
<dbReference type="InterPro" id="IPR011701">
    <property type="entry name" value="MFS"/>
</dbReference>
<proteinExistence type="predicted"/>
<evidence type="ECO:0000256" key="3">
    <source>
        <dbReference type="ARBA" id="ARBA00022989"/>
    </source>
</evidence>
<dbReference type="InterPro" id="IPR050382">
    <property type="entry name" value="MFS_Na/Anion_cotransporter"/>
</dbReference>
<feature type="transmembrane region" description="Helical" evidence="5">
    <location>
        <begin position="102"/>
        <end position="121"/>
    </location>
</feature>
<keyword evidence="3 5" id="KW-1133">Transmembrane helix</keyword>
<evidence type="ECO:0000256" key="5">
    <source>
        <dbReference type="SAM" id="Phobius"/>
    </source>
</evidence>
<keyword evidence="7" id="KW-1185">Reference proteome</keyword>
<comment type="subcellular location">
    <subcellularLocation>
        <location evidence="1">Membrane</location>
        <topology evidence="1">Multi-pass membrane protein</topology>
    </subcellularLocation>
</comment>
<evidence type="ECO:0000259" key="6">
    <source>
        <dbReference type="PROSITE" id="PS50850"/>
    </source>
</evidence>
<feature type="transmembrane region" description="Helical" evidence="5">
    <location>
        <begin position="328"/>
        <end position="355"/>
    </location>
</feature>
<dbReference type="InterPro" id="IPR036259">
    <property type="entry name" value="MFS_trans_sf"/>
</dbReference>
<dbReference type="GeneID" id="106470956"/>
<dbReference type="PANTHER" id="PTHR11662">
    <property type="entry name" value="SOLUTE CARRIER FAMILY 17"/>
    <property type="match status" value="1"/>
</dbReference>
<feature type="transmembrane region" description="Helical" evidence="5">
    <location>
        <begin position="133"/>
        <end position="153"/>
    </location>
</feature>
<evidence type="ECO:0000313" key="7">
    <source>
        <dbReference type="Proteomes" id="UP000694941"/>
    </source>
</evidence>
<dbReference type="Gene3D" id="1.20.1250.20">
    <property type="entry name" value="MFS general substrate transporter like domains"/>
    <property type="match status" value="2"/>
</dbReference>
<evidence type="ECO:0000256" key="1">
    <source>
        <dbReference type="ARBA" id="ARBA00004141"/>
    </source>
</evidence>
<dbReference type="Pfam" id="PF07690">
    <property type="entry name" value="MFS_1"/>
    <property type="match status" value="1"/>
</dbReference>
<organism evidence="7 8">
    <name type="scientific">Limulus polyphemus</name>
    <name type="common">Atlantic horseshoe crab</name>
    <dbReference type="NCBI Taxonomy" id="6850"/>
    <lineage>
        <taxon>Eukaryota</taxon>
        <taxon>Metazoa</taxon>
        <taxon>Ecdysozoa</taxon>
        <taxon>Arthropoda</taxon>
        <taxon>Chelicerata</taxon>
        <taxon>Merostomata</taxon>
        <taxon>Xiphosura</taxon>
        <taxon>Limulidae</taxon>
        <taxon>Limulus</taxon>
    </lineage>
</organism>
<evidence type="ECO:0000256" key="2">
    <source>
        <dbReference type="ARBA" id="ARBA00022692"/>
    </source>
</evidence>
<feature type="transmembrane region" description="Helical" evidence="5">
    <location>
        <begin position="197"/>
        <end position="216"/>
    </location>
</feature>
<dbReference type="SUPFAM" id="SSF103473">
    <property type="entry name" value="MFS general substrate transporter"/>
    <property type="match status" value="1"/>
</dbReference>
<protein>
    <submittedName>
        <fullName evidence="8">Sialin-like isoform X1</fullName>
    </submittedName>
</protein>
<feature type="transmembrane region" description="Helical" evidence="5">
    <location>
        <begin position="277"/>
        <end position="305"/>
    </location>
</feature>